<dbReference type="EMBL" id="BAAAQQ010000013">
    <property type="protein sequence ID" value="GAA2129319.1"/>
    <property type="molecule type" value="Genomic_DNA"/>
</dbReference>
<dbReference type="Proteomes" id="UP001500575">
    <property type="component" value="Unassembled WGS sequence"/>
</dbReference>
<organism evidence="1 2">
    <name type="scientific">Nocardioides bigeumensis</name>
    <dbReference type="NCBI Taxonomy" id="433657"/>
    <lineage>
        <taxon>Bacteria</taxon>
        <taxon>Bacillati</taxon>
        <taxon>Actinomycetota</taxon>
        <taxon>Actinomycetes</taxon>
        <taxon>Propionibacteriales</taxon>
        <taxon>Nocardioidaceae</taxon>
        <taxon>Nocardioides</taxon>
    </lineage>
</organism>
<name>A0ABN2YLY5_9ACTN</name>
<evidence type="ECO:0000313" key="1">
    <source>
        <dbReference type="EMBL" id="GAA2129319.1"/>
    </source>
</evidence>
<protein>
    <submittedName>
        <fullName evidence="1">Uncharacterized protein</fullName>
    </submittedName>
</protein>
<comment type="caution">
    <text evidence="1">The sequence shown here is derived from an EMBL/GenBank/DDBJ whole genome shotgun (WGS) entry which is preliminary data.</text>
</comment>
<proteinExistence type="predicted"/>
<gene>
    <name evidence="1" type="ORF">GCM10009843_30780</name>
</gene>
<evidence type="ECO:0000313" key="2">
    <source>
        <dbReference type="Proteomes" id="UP001500575"/>
    </source>
</evidence>
<accession>A0ABN2YLY5</accession>
<sequence>MIRGVLTLGQDCYAGLVTPRAQQAKRRSDSWVLVGAAFTGVTSWVPEARDMTRGPIGAEFIPWFRSVPAAAVGEPT</sequence>
<keyword evidence="2" id="KW-1185">Reference proteome</keyword>
<reference evidence="1 2" key="1">
    <citation type="journal article" date="2019" name="Int. J. Syst. Evol. Microbiol.">
        <title>The Global Catalogue of Microorganisms (GCM) 10K type strain sequencing project: providing services to taxonomists for standard genome sequencing and annotation.</title>
        <authorList>
            <consortium name="The Broad Institute Genomics Platform"/>
            <consortium name="The Broad Institute Genome Sequencing Center for Infectious Disease"/>
            <person name="Wu L."/>
            <person name="Ma J."/>
        </authorList>
    </citation>
    <scope>NUCLEOTIDE SEQUENCE [LARGE SCALE GENOMIC DNA]</scope>
    <source>
        <strain evidence="1 2">JCM 16021</strain>
    </source>
</reference>